<dbReference type="InterPro" id="IPR038628">
    <property type="entry name" value="XkdM-like_sf"/>
</dbReference>
<name>A0AAV4LDX3_9BACL</name>
<reference evidence="1" key="1">
    <citation type="journal article" date="2023" name="Int. J. Syst. Evol. Microbiol.">
        <title>Collibacillus ludicampi gen. nov., sp. nov., a new soil bacterium of the family Alicyclobacillaceae.</title>
        <authorList>
            <person name="Jojima T."/>
            <person name="Ioku Y."/>
            <person name="Fukuta Y."/>
            <person name="Shirasaka N."/>
            <person name="Matsumura Y."/>
            <person name="Mori M."/>
        </authorList>
    </citation>
    <scope>NUCLEOTIDE SEQUENCE</scope>
    <source>
        <strain evidence="1">TP075</strain>
    </source>
</reference>
<keyword evidence="2" id="KW-1185">Reference proteome</keyword>
<protein>
    <recommendedName>
        <fullName evidence="3">Phage tail protein</fullName>
    </recommendedName>
</protein>
<sequence length="146" mass="15943">MPQNRPIQGYDVSVSVMGPNGPELVGEWQECDINITSETEEYHETNSRSPILLDGDIKFDGKLKRGYLNTNIVATTLGTNTIQPGVAIPATPRFTISCYINAPDKGLVGRYRLTGVKFEKLAIAIKAGKTVVDNDLSFKAEGIIED</sequence>
<dbReference type="EMBL" id="BOQE01000001">
    <property type="protein sequence ID" value="GIM45961.1"/>
    <property type="molecule type" value="Genomic_DNA"/>
</dbReference>
<dbReference type="RefSeq" id="WP_282199119.1">
    <property type="nucleotide sequence ID" value="NZ_BOQE01000001.1"/>
</dbReference>
<dbReference type="AlphaFoldDB" id="A0AAV4LDX3"/>
<evidence type="ECO:0008006" key="3">
    <source>
        <dbReference type="Google" id="ProtNLM"/>
    </source>
</evidence>
<evidence type="ECO:0000313" key="2">
    <source>
        <dbReference type="Proteomes" id="UP001057291"/>
    </source>
</evidence>
<proteinExistence type="predicted"/>
<dbReference type="Proteomes" id="UP001057291">
    <property type="component" value="Unassembled WGS sequence"/>
</dbReference>
<evidence type="ECO:0000313" key="1">
    <source>
        <dbReference type="EMBL" id="GIM45961.1"/>
    </source>
</evidence>
<organism evidence="1 2">
    <name type="scientific">Collibacillus ludicampi</name>
    <dbReference type="NCBI Taxonomy" id="2771369"/>
    <lineage>
        <taxon>Bacteria</taxon>
        <taxon>Bacillati</taxon>
        <taxon>Bacillota</taxon>
        <taxon>Bacilli</taxon>
        <taxon>Bacillales</taxon>
        <taxon>Alicyclobacillaceae</taxon>
        <taxon>Collibacillus</taxon>
    </lineage>
</organism>
<gene>
    <name evidence="1" type="ORF">DNHGIG_15100</name>
</gene>
<dbReference type="Gene3D" id="2.30.110.40">
    <property type="entry name" value="Phage tail tube protein"/>
    <property type="match status" value="1"/>
</dbReference>
<accession>A0AAV4LDX3</accession>
<comment type="caution">
    <text evidence="1">The sequence shown here is derived from an EMBL/GenBank/DDBJ whole genome shotgun (WGS) entry which is preliminary data.</text>
</comment>